<dbReference type="Proteomes" id="UP001497382">
    <property type="component" value="Unassembled WGS sequence"/>
</dbReference>
<gene>
    <name evidence="1" type="ORF">LARSCL_LOCUS14852</name>
</gene>
<dbReference type="EMBL" id="CAXIEN010000218">
    <property type="protein sequence ID" value="CAL1287486.1"/>
    <property type="molecule type" value="Genomic_DNA"/>
</dbReference>
<comment type="caution">
    <text evidence="1">The sequence shown here is derived from an EMBL/GenBank/DDBJ whole genome shotgun (WGS) entry which is preliminary data.</text>
</comment>
<name>A0AAV2ATY2_9ARAC</name>
<protein>
    <submittedName>
        <fullName evidence="1">Uncharacterized protein</fullName>
    </submittedName>
</protein>
<evidence type="ECO:0000313" key="1">
    <source>
        <dbReference type="EMBL" id="CAL1287486.1"/>
    </source>
</evidence>
<reference evidence="1 2" key="1">
    <citation type="submission" date="2024-04" db="EMBL/GenBank/DDBJ databases">
        <authorList>
            <person name="Rising A."/>
            <person name="Reimegard J."/>
            <person name="Sonavane S."/>
            <person name="Akerstrom W."/>
            <person name="Nylinder S."/>
            <person name="Hedman E."/>
            <person name="Kallberg Y."/>
        </authorList>
    </citation>
    <scope>NUCLEOTIDE SEQUENCE [LARGE SCALE GENOMIC DNA]</scope>
</reference>
<keyword evidence="2" id="KW-1185">Reference proteome</keyword>
<evidence type="ECO:0000313" key="2">
    <source>
        <dbReference type="Proteomes" id="UP001497382"/>
    </source>
</evidence>
<proteinExistence type="predicted"/>
<dbReference type="AlphaFoldDB" id="A0AAV2ATY2"/>
<organism evidence="1 2">
    <name type="scientific">Larinioides sclopetarius</name>
    <dbReference type="NCBI Taxonomy" id="280406"/>
    <lineage>
        <taxon>Eukaryota</taxon>
        <taxon>Metazoa</taxon>
        <taxon>Ecdysozoa</taxon>
        <taxon>Arthropoda</taxon>
        <taxon>Chelicerata</taxon>
        <taxon>Arachnida</taxon>
        <taxon>Araneae</taxon>
        <taxon>Araneomorphae</taxon>
        <taxon>Entelegynae</taxon>
        <taxon>Araneoidea</taxon>
        <taxon>Araneidae</taxon>
        <taxon>Larinioides</taxon>
    </lineage>
</organism>
<accession>A0AAV2ATY2</accession>
<sequence length="46" mass="5337">MRLIRFFFFFLVVSASFLLRKIFASLLPVAKICVKVEISVGKNQRC</sequence>